<reference evidence="1" key="1">
    <citation type="submission" date="2019-10" db="EMBL/GenBank/DDBJ databases">
        <authorList>
            <consortium name="DOE Joint Genome Institute"/>
            <person name="Kuo A."/>
            <person name="Miyauchi S."/>
            <person name="Kiss E."/>
            <person name="Drula E."/>
            <person name="Kohler A."/>
            <person name="Sanchez-Garcia M."/>
            <person name="Andreopoulos B."/>
            <person name="Barry K.W."/>
            <person name="Bonito G."/>
            <person name="Buee M."/>
            <person name="Carver A."/>
            <person name="Chen C."/>
            <person name="Cichocki N."/>
            <person name="Clum A."/>
            <person name="Culley D."/>
            <person name="Crous P.W."/>
            <person name="Fauchery L."/>
            <person name="Girlanda M."/>
            <person name="Hayes R."/>
            <person name="Keri Z."/>
            <person name="Labutti K."/>
            <person name="Lipzen A."/>
            <person name="Lombard V."/>
            <person name="Magnuson J."/>
            <person name="Maillard F."/>
            <person name="Morin E."/>
            <person name="Murat C."/>
            <person name="Nolan M."/>
            <person name="Ohm R."/>
            <person name="Pangilinan J."/>
            <person name="Pereira M."/>
            <person name="Perotto S."/>
            <person name="Peter M."/>
            <person name="Riley R."/>
            <person name="Sitrit Y."/>
            <person name="Stielow B."/>
            <person name="Szollosi G."/>
            <person name="Zifcakova L."/>
            <person name="Stursova M."/>
            <person name="Spatafora J.W."/>
            <person name="Tedersoo L."/>
            <person name="Vaario L.-M."/>
            <person name="Yamada A."/>
            <person name="Yan M."/>
            <person name="Wang P."/>
            <person name="Xu J."/>
            <person name="Bruns T."/>
            <person name="Baldrian P."/>
            <person name="Vilgalys R."/>
            <person name="Henrissat B."/>
            <person name="Grigoriev I.V."/>
            <person name="Hibbett D."/>
            <person name="Nagy L.G."/>
            <person name="Martin F.M."/>
        </authorList>
    </citation>
    <scope>NUCLEOTIDE SEQUENCE</scope>
    <source>
        <strain evidence="1">P2</strain>
    </source>
</reference>
<evidence type="ECO:0000313" key="1">
    <source>
        <dbReference type="EMBL" id="KAF9650303.1"/>
    </source>
</evidence>
<accession>A0ACB6ZLV6</accession>
<proteinExistence type="predicted"/>
<reference evidence="1" key="2">
    <citation type="journal article" date="2020" name="Nat. Commun.">
        <title>Large-scale genome sequencing of mycorrhizal fungi provides insights into the early evolution of symbiotic traits.</title>
        <authorList>
            <person name="Miyauchi S."/>
            <person name="Kiss E."/>
            <person name="Kuo A."/>
            <person name="Drula E."/>
            <person name="Kohler A."/>
            <person name="Sanchez-Garcia M."/>
            <person name="Morin E."/>
            <person name="Andreopoulos B."/>
            <person name="Barry K.W."/>
            <person name="Bonito G."/>
            <person name="Buee M."/>
            <person name="Carver A."/>
            <person name="Chen C."/>
            <person name="Cichocki N."/>
            <person name="Clum A."/>
            <person name="Culley D."/>
            <person name="Crous P.W."/>
            <person name="Fauchery L."/>
            <person name="Girlanda M."/>
            <person name="Hayes R.D."/>
            <person name="Keri Z."/>
            <person name="LaButti K."/>
            <person name="Lipzen A."/>
            <person name="Lombard V."/>
            <person name="Magnuson J."/>
            <person name="Maillard F."/>
            <person name="Murat C."/>
            <person name="Nolan M."/>
            <person name="Ohm R.A."/>
            <person name="Pangilinan J."/>
            <person name="Pereira M.F."/>
            <person name="Perotto S."/>
            <person name="Peter M."/>
            <person name="Pfister S."/>
            <person name="Riley R."/>
            <person name="Sitrit Y."/>
            <person name="Stielow J.B."/>
            <person name="Szollosi G."/>
            <person name="Zifcakova L."/>
            <person name="Stursova M."/>
            <person name="Spatafora J.W."/>
            <person name="Tedersoo L."/>
            <person name="Vaario L.M."/>
            <person name="Yamada A."/>
            <person name="Yan M."/>
            <person name="Wang P."/>
            <person name="Xu J."/>
            <person name="Bruns T."/>
            <person name="Baldrian P."/>
            <person name="Vilgalys R."/>
            <person name="Dunand C."/>
            <person name="Henrissat B."/>
            <person name="Grigoriev I.V."/>
            <person name="Hibbett D."/>
            <person name="Nagy L.G."/>
            <person name="Martin F.M."/>
        </authorList>
    </citation>
    <scope>NUCLEOTIDE SEQUENCE</scope>
    <source>
        <strain evidence="1">P2</strain>
    </source>
</reference>
<protein>
    <submittedName>
        <fullName evidence="1">Uncharacterized protein</fullName>
    </submittedName>
</protein>
<comment type="caution">
    <text evidence="1">The sequence shown here is derived from an EMBL/GenBank/DDBJ whole genome shotgun (WGS) entry which is preliminary data.</text>
</comment>
<organism evidence="1 2">
    <name type="scientific">Thelephora ganbajun</name>
    <name type="common">Ganba fungus</name>
    <dbReference type="NCBI Taxonomy" id="370292"/>
    <lineage>
        <taxon>Eukaryota</taxon>
        <taxon>Fungi</taxon>
        <taxon>Dikarya</taxon>
        <taxon>Basidiomycota</taxon>
        <taxon>Agaricomycotina</taxon>
        <taxon>Agaricomycetes</taxon>
        <taxon>Thelephorales</taxon>
        <taxon>Thelephoraceae</taxon>
        <taxon>Thelephora</taxon>
    </lineage>
</organism>
<dbReference type="EMBL" id="MU117986">
    <property type="protein sequence ID" value="KAF9650303.1"/>
    <property type="molecule type" value="Genomic_DNA"/>
</dbReference>
<keyword evidence="2" id="KW-1185">Reference proteome</keyword>
<dbReference type="Proteomes" id="UP000886501">
    <property type="component" value="Unassembled WGS sequence"/>
</dbReference>
<sequence length="224" mass="24907">MNAQERLHFGFLGEPFLLTNLRIDSFESFIAGALFITAICFSERILTLAISRRWSPLPILRSTQLRVSMWRTALYWVVTFQRMLYMLAAMSLNVWILIVIVTSLAAGQFVIELNENPGTMMNHPDVNGVKEPLLATSADGYELNSVTTRPRSKSKPDGIFIHPKHSNIARAEVIAVHMGFGTENNEYVDASSYVHPRRVWGVGNGRDVARGLLGGSSLDTNAGL</sequence>
<evidence type="ECO:0000313" key="2">
    <source>
        <dbReference type="Proteomes" id="UP000886501"/>
    </source>
</evidence>
<gene>
    <name evidence="1" type="ORF">BDM02DRAFT_3093343</name>
</gene>
<name>A0ACB6ZLV6_THEGA</name>